<dbReference type="SUPFAM" id="SSF53335">
    <property type="entry name" value="S-adenosyl-L-methionine-dependent methyltransferases"/>
    <property type="match status" value="1"/>
</dbReference>
<protein>
    <submittedName>
        <fullName evidence="1">Methyltransferase domain-containing protein</fullName>
    </submittedName>
</protein>
<gene>
    <name evidence="1" type="ORF">SAMN05192540_1141</name>
</gene>
<evidence type="ECO:0000313" key="1">
    <source>
        <dbReference type="EMBL" id="SEB63936.1"/>
    </source>
</evidence>
<keyword evidence="1" id="KW-0808">Transferase</keyword>
<dbReference type="PANTHER" id="PTHR43861">
    <property type="entry name" value="TRANS-ACONITATE 2-METHYLTRANSFERASE-RELATED"/>
    <property type="match status" value="1"/>
</dbReference>
<dbReference type="Proteomes" id="UP000183038">
    <property type="component" value="Unassembled WGS sequence"/>
</dbReference>
<dbReference type="RefSeq" id="WP_074670813.1">
    <property type="nucleotide sequence ID" value="NZ_FNTB01000001.1"/>
</dbReference>
<sequence length="278" mass="32568">MNNNKIYLETTDHLVSKEKFRLEYLTETDMLVTQPIPENLSNYYESNNYISHTDEAKTLLEKVYQTVKKIALKRKLELINRYANTSKTILDIGCGTGEFLITARKNNWNTLGVEINDEARNKSSKKNITTYKFIEELKSSQFNIITLWHVLEHLKDLNGTITKISSLLDTDGTLIIAVPNYKSYDANYYKEYWAAYDTPRHLWHFSQKSISTIFEKHNLKVVRTLPMYFDSYYVSLLSEKYKTGKSNYLKAFYRGFRSNLKAKRTGEYSSLIYVLQKA</sequence>
<keyword evidence="1" id="KW-0489">Methyltransferase</keyword>
<organism evidence="1 2">
    <name type="scientific">Maribacter dokdonensis</name>
    <dbReference type="NCBI Taxonomy" id="320912"/>
    <lineage>
        <taxon>Bacteria</taxon>
        <taxon>Pseudomonadati</taxon>
        <taxon>Bacteroidota</taxon>
        <taxon>Flavobacteriia</taxon>
        <taxon>Flavobacteriales</taxon>
        <taxon>Flavobacteriaceae</taxon>
        <taxon>Maribacter</taxon>
    </lineage>
</organism>
<accession>A0A1H4L0E6</accession>
<dbReference type="AlphaFoldDB" id="A0A1H4L0E6"/>
<dbReference type="GO" id="GO:0032259">
    <property type="term" value="P:methylation"/>
    <property type="evidence" value="ECO:0007669"/>
    <property type="project" value="UniProtKB-KW"/>
</dbReference>
<name>A0A1H4L0E6_9FLAO</name>
<dbReference type="InterPro" id="IPR029063">
    <property type="entry name" value="SAM-dependent_MTases_sf"/>
</dbReference>
<dbReference type="OrthoDB" id="2370471at2"/>
<evidence type="ECO:0000313" key="2">
    <source>
        <dbReference type="Proteomes" id="UP000183038"/>
    </source>
</evidence>
<dbReference type="CDD" id="cd02440">
    <property type="entry name" value="AdoMet_MTases"/>
    <property type="match status" value="1"/>
</dbReference>
<reference evidence="1 2" key="1">
    <citation type="submission" date="2016-10" db="EMBL/GenBank/DDBJ databases">
        <authorList>
            <person name="de Groot N.N."/>
        </authorList>
    </citation>
    <scope>NUCLEOTIDE SEQUENCE [LARGE SCALE GENOMIC DNA]</scope>
    <source>
        <strain evidence="1 2">MAR_2009_71</strain>
    </source>
</reference>
<dbReference type="Pfam" id="PF13489">
    <property type="entry name" value="Methyltransf_23"/>
    <property type="match status" value="1"/>
</dbReference>
<proteinExistence type="predicted"/>
<dbReference type="EMBL" id="FNTB01000001">
    <property type="protein sequence ID" value="SEB63936.1"/>
    <property type="molecule type" value="Genomic_DNA"/>
</dbReference>
<dbReference type="Gene3D" id="3.40.50.150">
    <property type="entry name" value="Vaccinia Virus protein VP39"/>
    <property type="match status" value="1"/>
</dbReference>
<dbReference type="GO" id="GO:0008168">
    <property type="term" value="F:methyltransferase activity"/>
    <property type="evidence" value="ECO:0007669"/>
    <property type="project" value="UniProtKB-KW"/>
</dbReference>